<gene>
    <name evidence="2" type="primary">LOC139080716</name>
</gene>
<organism evidence="1 2">
    <name type="scientific">Equus przewalskii</name>
    <name type="common">Przewalski's horse</name>
    <name type="synonym">Equus caballus przewalskii</name>
    <dbReference type="NCBI Taxonomy" id="9798"/>
    <lineage>
        <taxon>Eukaryota</taxon>
        <taxon>Metazoa</taxon>
        <taxon>Chordata</taxon>
        <taxon>Craniata</taxon>
        <taxon>Vertebrata</taxon>
        <taxon>Euteleostomi</taxon>
        <taxon>Mammalia</taxon>
        <taxon>Eutheria</taxon>
        <taxon>Laurasiatheria</taxon>
        <taxon>Perissodactyla</taxon>
        <taxon>Equidae</taxon>
        <taxon>Equus</taxon>
    </lineage>
</organism>
<protein>
    <submittedName>
        <fullName evidence="2">Uncharacterized protein</fullName>
    </submittedName>
</protein>
<evidence type="ECO:0000313" key="2">
    <source>
        <dbReference type="RefSeq" id="XP_070458805.1"/>
    </source>
</evidence>
<dbReference type="Proteomes" id="UP001652662">
    <property type="component" value="Chromosome 32"/>
</dbReference>
<sequence>MAQIWPPRALSWGETSSRLKTLFIKSQPTETACTSVLLSLPQAAEPPRLHQQRESSKFLGACDPVDRRWPLADKSKAGRVQLGAFSRHCSMAADRRVVRFCAWGLNPSCQCGAHRTSPSRPLGLVPYDSLFTTSSMVSSLCPYQLSTVFCGHLSIPSASPQPPSSPHSALCWMSTCTCLPRGPAILRERSSLTKRGTKISSGGI</sequence>
<evidence type="ECO:0000313" key="1">
    <source>
        <dbReference type="Proteomes" id="UP001652662"/>
    </source>
</evidence>
<keyword evidence="1" id="KW-1185">Reference proteome</keyword>
<proteinExistence type="predicted"/>
<reference evidence="2" key="1">
    <citation type="submission" date="2025-08" db="UniProtKB">
        <authorList>
            <consortium name="RefSeq"/>
        </authorList>
    </citation>
    <scope>IDENTIFICATION</scope>
    <source>
        <tissue evidence="2">Blood</tissue>
    </source>
</reference>
<dbReference type="RefSeq" id="XP_070458805.1">
    <property type="nucleotide sequence ID" value="XM_070602704.1"/>
</dbReference>
<name>A0ABM4N1I4_EQUPR</name>
<dbReference type="GeneID" id="139080716"/>
<accession>A0ABM4N1I4</accession>